<evidence type="ECO:0000256" key="4">
    <source>
        <dbReference type="ARBA" id="ARBA00022695"/>
    </source>
</evidence>
<keyword evidence="5 8" id="KW-0520">NAD</keyword>
<sequence length="500" mass="55284">MKKAGKERKPSATTVVKSKPKRSQLAAATTHHVDPAATAHLGPAVVHADKTTLYSARLHRVDINADENCELLLQVLRTANGSYFLWERTTHVERHYGHDVALDASAAKCAVAANVDDALHKFQAAFLAKTGITWRNRFLHDARGDYTFVDVDLGSPQHLTSEVRHIMALLDECNFRPRTPTPTPLPLPVLLSKHTLDRAIALLDEMRGVLAAAPSRTRQRSSLVLLSSHFYALVPHCFGPEPIGQHVLDTHSRIDAMAEVLTTHFLGKPKAGLSDPLHAQFRALRCDLQLLSFASPARKLIQTYFDNTKVPLKFPLTLRCVYKVDKQIESDRFQAFATLHNRKLLWHGSALNNWPSILRSGLKIAPPNVRTNGQSFGVGLYFSDSVSRSVGYCHSNKVGLLALCEVALGTSYVTAASDASVKSRVDGVAYDSVHGCGSFLPDSGFDHVMPDGVTVPMGKLARRDFATENGLEYNEYIVYNTAQMRMRYLVVVDFDDTRVP</sequence>
<dbReference type="GO" id="GO:0016779">
    <property type="term" value="F:nucleotidyltransferase activity"/>
    <property type="evidence" value="ECO:0007669"/>
    <property type="project" value="UniProtKB-KW"/>
</dbReference>
<evidence type="ECO:0000256" key="3">
    <source>
        <dbReference type="ARBA" id="ARBA00022679"/>
    </source>
</evidence>
<comment type="catalytic activity">
    <reaction evidence="7">
        <text>NAD(+) + (ADP-D-ribosyl)n-acceptor = nicotinamide + (ADP-D-ribosyl)n+1-acceptor + H(+).</text>
        <dbReference type="EC" id="2.4.2.30"/>
    </reaction>
</comment>
<evidence type="ECO:0000256" key="7">
    <source>
        <dbReference type="ARBA" id="ARBA00033987"/>
    </source>
</evidence>
<feature type="region of interest" description="Disordered" evidence="9">
    <location>
        <begin position="1"/>
        <end position="24"/>
    </location>
</feature>
<keyword evidence="13" id="KW-1185">Reference proteome</keyword>
<proteinExistence type="predicted"/>
<evidence type="ECO:0000256" key="9">
    <source>
        <dbReference type="SAM" id="MobiDB-lite"/>
    </source>
</evidence>
<dbReference type="Proteomes" id="UP000030762">
    <property type="component" value="Unassembled WGS sequence"/>
</dbReference>
<gene>
    <name evidence="12" type="ORF">SDRG_08884</name>
</gene>
<dbReference type="OMA" id="AFATLHN"/>
<dbReference type="GO" id="GO:0005730">
    <property type="term" value="C:nucleolus"/>
    <property type="evidence" value="ECO:0007669"/>
    <property type="project" value="TreeGrafter"/>
</dbReference>
<keyword evidence="3 8" id="KW-0808">Transferase</keyword>
<dbReference type="AlphaFoldDB" id="T0QI20"/>
<dbReference type="EC" id="2.4.2.-" evidence="8"/>
<dbReference type="EMBL" id="JH767159">
    <property type="protein sequence ID" value="EQC33365.1"/>
    <property type="molecule type" value="Genomic_DNA"/>
</dbReference>
<keyword evidence="4" id="KW-0548">Nucleotidyltransferase</keyword>
<dbReference type="VEuPathDB" id="FungiDB:SDRG_08884"/>
<dbReference type="PROSITE" id="PS51059">
    <property type="entry name" value="PARP_CATALYTIC"/>
    <property type="match status" value="1"/>
</dbReference>
<evidence type="ECO:0000256" key="6">
    <source>
        <dbReference type="ARBA" id="ARBA00023242"/>
    </source>
</evidence>
<dbReference type="RefSeq" id="XP_008613005.1">
    <property type="nucleotide sequence ID" value="XM_008614783.1"/>
</dbReference>
<dbReference type="PANTHER" id="PTHR10459">
    <property type="entry name" value="DNA LIGASE"/>
    <property type="match status" value="1"/>
</dbReference>
<keyword evidence="6" id="KW-0539">Nucleus</keyword>
<dbReference type="Pfam" id="PF00644">
    <property type="entry name" value="PARP"/>
    <property type="match status" value="1"/>
</dbReference>
<dbReference type="InterPro" id="IPR036930">
    <property type="entry name" value="WGR_dom_sf"/>
</dbReference>
<dbReference type="SUPFAM" id="SSF47587">
    <property type="entry name" value="Domain of poly(ADP-ribose) polymerase"/>
    <property type="match status" value="1"/>
</dbReference>
<dbReference type="PANTHER" id="PTHR10459:SF60">
    <property type="entry name" value="POLY [ADP-RIBOSE] POLYMERASE 2"/>
    <property type="match status" value="1"/>
</dbReference>
<accession>T0QI20</accession>
<dbReference type="GO" id="GO:0003950">
    <property type="term" value="F:NAD+ poly-ADP-ribosyltransferase activity"/>
    <property type="evidence" value="ECO:0007669"/>
    <property type="project" value="UniProtKB-UniRule"/>
</dbReference>
<dbReference type="GO" id="GO:1990404">
    <property type="term" value="F:NAD+-protein mono-ADP-ribosyltransferase activity"/>
    <property type="evidence" value="ECO:0007669"/>
    <property type="project" value="TreeGrafter"/>
</dbReference>
<dbReference type="InterPro" id="IPR008893">
    <property type="entry name" value="WGR_domain"/>
</dbReference>
<dbReference type="SUPFAM" id="SSF56399">
    <property type="entry name" value="ADP-ribosylation"/>
    <property type="match status" value="1"/>
</dbReference>
<name>T0QI20_SAPDV</name>
<dbReference type="InterPro" id="IPR036616">
    <property type="entry name" value="Poly(ADP-ribose)pol_reg_dom_sf"/>
</dbReference>
<evidence type="ECO:0000256" key="8">
    <source>
        <dbReference type="RuleBase" id="RU362114"/>
    </source>
</evidence>
<dbReference type="InterPro" id="IPR004102">
    <property type="entry name" value="Poly(ADP-ribose)pol_reg_dom"/>
</dbReference>
<organism evidence="12 13">
    <name type="scientific">Saprolegnia diclina (strain VS20)</name>
    <dbReference type="NCBI Taxonomy" id="1156394"/>
    <lineage>
        <taxon>Eukaryota</taxon>
        <taxon>Sar</taxon>
        <taxon>Stramenopiles</taxon>
        <taxon>Oomycota</taxon>
        <taxon>Saprolegniomycetes</taxon>
        <taxon>Saprolegniales</taxon>
        <taxon>Saprolegniaceae</taxon>
        <taxon>Saprolegnia</taxon>
    </lineage>
</organism>
<dbReference type="OrthoDB" id="2017365at2759"/>
<dbReference type="GeneID" id="19949611"/>
<dbReference type="GO" id="GO:0006302">
    <property type="term" value="P:double-strand break repair"/>
    <property type="evidence" value="ECO:0007669"/>
    <property type="project" value="TreeGrafter"/>
</dbReference>
<reference evidence="12 13" key="1">
    <citation type="submission" date="2012-04" db="EMBL/GenBank/DDBJ databases">
        <title>The Genome Sequence of Saprolegnia declina VS20.</title>
        <authorList>
            <consortium name="The Broad Institute Genome Sequencing Platform"/>
            <person name="Russ C."/>
            <person name="Nusbaum C."/>
            <person name="Tyler B."/>
            <person name="van West P."/>
            <person name="Dieguez-Uribeondo J."/>
            <person name="de Bruijn I."/>
            <person name="Tripathy S."/>
            <person name="Jiang R."/>
            <person name="Young S.K."/>
            <person name="Zeng Q."/>
            <person name="Gargeya S."/>
            <person name="Fitzgerald M."/>
            <person name="Haas B."/>
            <person name="Abouelleil A."/>
            <person name="Alvarado L."/>
            <person name="Arachchi H.M."/>
            <person name="Berlin A."/>
            <person name="Chapman S.B."/>
            <person name="Goldberg J."/>
            <person name="Griggs A."/>
            <person name="Gujja S."/>
            <person name="Hansen M."/>
            <person name="Howarth C."/>
            <person name="Imamovic A."/>
            <person name="Larimer J."/>
            <person name="McCowen C."/>
            <person name="Montmayeur A."/>
            <person name="Murphy C."/>
            <person name="Neiman D."/>
            <person name="Pearson M."/>
            <person name="Priest M."/>
            <person name="Roberts A."/>
            <person name="Saif S."/>
            <person name="Shea T."/>
            <person name="Sisk P."/>
            <person name="Sykes S."/>
            <person name="Wortman J."/>
            <person name="Nusbaum C."/>
            <person name="Birren B."/>
        </authorList>
    </citation>
    <scope>NUCLEOTIDE SEQUENCE [LARGE SCALE GENOMIC DNA]</scope>
    <source>
        <strain evidence="12 13">VS20</strain>
    </source>
</reference>
<evidence type="ECO:0000259" key="11">
    <source>
        <dbReference type="PROSITE" id="PS51977"/>
    </source>
</evidence>
<keyword evidence="2 8" id="KW-0328">Glycosyltransferase</keyword>
<dbReference type="InterPro" id="IPR050800">
    <property type="entry name" value="ARTD/PARP"/>
</dbReference>
<protein>
    <recommendedName>
        <fullName evidence="8">Poly [ADP-ribose] polymerase</fullName>
        <shortName evidence="8">PARP</shortName>
        <ecNumber evidence="8">2.4.2.-</ecNumber>
    </recommendedName>
</protein>
<evidence type="ECO:0000259" key="10">
    <source>
        <dbReference type="PROSITE" id="PS51059"/>
    </source>
</evidence>
<dbReference type="eggNOG" id="KOG1037">
    <property type="taxonomic scope" value="Eukaryota"/>
</dbReference>
<dbReference type="InterPro" id="IPR012317">
    <property type="entry name" value="Poly(ADP-ribose)pol_cat_dom"/>
</dbReference>
<dbReference type="Gene3D" id="1.20.142.10">
    <property type="entry name" value="Poly(ADP-ribose) polymerase, regulatory domain"/>
    <property type="match status" value="1"/>
</dbReference>
<dbReference type="PROSITE" id="PS51977">
    <property type="entry name" value="WGR"/>
    <property type="match status" value="1"/>
</dbReference>
<dbReference type="Pfam" id="PF02877">
    <property type="entry name" value="PARP_reg"/>
    <property type="match status" value="1"/>
</dbReference>
<dbReference type="STRING" id="1156394.T0QI20"/>
<comment type="subcellular location">
    <subcellularLocation>
        <location evidence="1">Nucleus</location>
    </subcellularLocation>
</comment>
<feature type="domain" description="WGR" evidence="11">
    <location>
        <begin position="43"/>
        <end position="148"/>
    </location>
</feature>
<evidence type="ECO:0000256" key="2">
    <source>
        <dbReference type="ARBA" id="ARBA00022676"/>
    </source>
</evidence>
<evidence type="ECO:0000256" key="5">
    <source>
        <dbReference type="ARBA" id="ARBA00023027"/>
    </source>
</evidence>
<evidence type="ECO:0000256" key="1">
    <source>
        <dbReference type="ARBA" id="ARBA00004123"/>
    </source>
</evidence>
<evidence type="ECO:0000313" key="13">
    <source>
        <dbReference type="Proteomes" id="UP000030762"/>
    </source>
</evidence>
<dbReference type="GO" id="GO:0070212">
    <property type="term" value="P:protein poly-ADP-ribosylation"/>
    <property type="evidence" value="ECO:0007669"/>
    <property type="project" value="TreeGrafter"/>
</dbReference>
<dbReference type="CDD" id="cd01437">
    <property type="entry name" value="parp_like"/>
    <property type="match status" value="1"/>
</dbReference>
<evidence type="ECO:0000313" key="12">
    <source>
        <dbReference type="EMBL" id="EQC33365.1"/>
    </source>
</evidence>
<dbReference type="SUPFAM" id="SSF142921">
    <property type="entry name" value="WGR domain-like"/>
    <property type="match status" value="1"/>
</dbReference>
<dbReference type="Gene3D" id="3.90.228.10">
    <property type="match status" value="1"/>
</dbReference>
<dbReference type="InParanoid" id="T0QI20"/>
<feature type="domain" description="PARP catalytic" evidence="10">
    <location>
        <begin position="275"/>
        <end position="500"/>
    </location>
</feature>